<dbReference type="InterPro" id="IPR006050">
    <property type="entry name" value="DNA_photolyase_N"/>
</dbReference>
<comment type="cofactor">
    <cofactor evidence="1">
        <name>(6R)-5,10-methylene-5,6,7,8-tetrahydrofolate</name>
        <dbReference type="ChEBI" id="CHEBI:15636"/>
    </cofactor>
</comment>
<evidence type="ECO:0000256" key="1">
    <source>
        <dbReference type="ARBA" id="ARBA00001932"/>
    </source>
</evidence>
<evidence type="ECO:0000256" key="10">
    <source>
        <dbReference type="RuleBase" id="RU004182"/>
    </source>
</evidence>
<dbReference type="Gene3D" id="3.40.50.620">
    <property type="entry name" value="HUPs"/>
    <property type="match status" value="1"/>
</dbReference>
<evidence type="ECO:0000256" key="7">
    <source>
        <dbReference type="ARBA" id="ARBA00033999"/>
    </source>
</evidence>
<comment type="caution">
    <text evidence="12">The sequence shown here is derived from an EMBL/GenBank/DDBJ whole genome shotgun (WGS) entry which is preliminary data.</text>
</comment>
<feature type="binding site" evidence="8">
    <location>
        <position position="275"/>
    </location>
    <ligand>
        <name>FAD</name>
        <dbReference type="ChEBI" id="CHEBI:57692"/>
    </ligand>
</feature>
<dbReference type="SUPFAM" id="SSF48173">
    <property type="entry name" value="Cryptochrome/photolyase FAD-binding domain"/>
    <property type="match status" value="1"/>
</dbReference>
<keyword evidence="5 8" id="KW-0274">FAD</keyword>
<dbReference type="Gene3D" id="1.25.40.80">
    <property type="match status" value="1"/>
</dbReference>
<dbReference type="InterPro" id="IPR036134">
    <property type="entry name" value="Crypto/Photolyase_FAD-like_sf"/>
</dbReference>
<dbReference type="PROSITE" id="PS00394">
    <property type="entry name" value="DNA_PHOTOLYASES_1_1"/>
    <property type="match status" value="1"/>
</dbReference>
<feature type="site" description="Electron transfer via tryptophanyl radical" evidence="9">
    <location>
        <position position="385"/>
    </location>
</feature>
<evidence type="ECO:0000256" key="4">
    <source>
        <dbReference type="ARBA" id="ARBA00022630"/>
    </source>
</evidence>
<evidence type="ECO:0000256" key="6">
    <source>
        <dbReference type="ARBA" id="ARBA00022991"/>
    </source>
</evidence>
<evidence type="ECO:0000256" key="9">
    <source>
        <dbReference type="PIRSR" id="PIRSR602081-2"/>
    </source>
</evidence>
<keyword evidence="6 10" id="KW-0157">Chromophore</keyword>
<dbReference type="RefSeq" id="WP_093073075.1">
    <property type="nucleotide sequence ID" value="NZ_FOGV01000014.1"/>
</dbReference>
<organism evidence="12 13">
    <name type="scientific">Salisediminibacterium halotolerans</name>
    <dbReference type="NCBI Taxonomy" id="517425"/>
    <lineage>
        <taxon>Bacteria</taxon>
        <taxon>Bacillati</taxon>
        <taxon>Bacillota</taxon>
        <taxon>Bacilli</taxon>
        <taxon>Bacillales</taxon>
        <taxon>Bacillaceae</taxon>
        <taxon>Salisediminibacterium</taxon>
    </lineage>
</organism>
<dbReference type="FunFam" id="1.10.579.10:FF:000003">
    <property type="entry name" value="Deoxyribodipyrimidine photo-lyase"/>
    <property type="match status" value="1"/>
</dbReference>
<dbReference type="STRING" id="1464123.SAMN05444126_11441"/>
<dbReference type="AlphaFoldDB" id="A0A1H9UHH0"/>
<sequence length="479" mass="55421">MTDTIGVWFRNDLRLTDNPALYRAFNKAEKDGSKLVLFFHLHEHFTAEITARNDYFFQTLAHFRNRLSANQITLHLLHGPVTRAFEQLIAAVPDLSAVYATLSRTPFAAERDEHVFTQLNEPGIDFQLFDGNSIAGTRDVLKSDGTPYKVYTPYMRSWRKTAKRELAASEKIAEKLPGMTVLKPVDPDAEKFFDTTVLPACSRKWPSIGEHDGRQRLQEFIDGKMTAYKQARDMPELDGTSRISMHLATGSLSALYVYRNVLPYADNGDESAQTFLNELAWRDFYAMIYDYFPFLKHQAFKEAFRTIPWDENPQHFKAWSDGLTGFPIVDAAMRQLEQTGWMHNRLRMITASFLTKDLHIDWRKGEQYFERKLIDYDEASNVGGWQWASSVGTDAVPYFRIFNPYRQSERFDPDGVFIRLYVPELADVPDRYIHKPHLMPLDSQHSSGCRIGRDYPEPIVDHDTERKRALARYKGEDSL</sequence>
<dbReference type="InterPro" id="IPR014729">
    <property type="entry name" value="Rossmann-like_a/b/a_fold"/>
</dbReference>
<dbReference type="PROSITE" id="PS00691">
    <property type="entry name" value="DNA_PHOTOLYASES_1_2"/>
    <property type="match status" value="1"/>
</dbReference>
<gene>
    <name evidence="12" type="ORF">SAMN05444126_11441</name>
</gene>
<keyword evidence="4 8" id="KW-0285">Flavoprotein</keyword>
<dbReference type="Pfam" id="PF00875">
    <property type="entry name" value="DNA_photolyase"/>
    <property type="match status" value="1"/>
</dbReference>
<evidence type="ECO:0000313" key="13">
    <source>
        <dbReference type="Proteomes" id="UP000199318"/>
    </source>
</evidence>
<dbReference type="PANTHER" id="PTHR11455:SF9">
    <property type="entry name" value="CRYPTOCHROME CIRCADIAN CLOCK 5 ISOFORM X1"/>
    <property type="match status" value="1"/>
</dbReference>
<feature type="binding site" evidence="8">
    <location>
        <position position="228"/>
    </location>
    <ligand>
        <name>FAD</name>
        <dbReference type="ChEBI" id="CHEBI:57692"/>
    </ligand>
</feature>
<reference evidence="13" key="1">
    <citation type="submission" date="2016-10" db="EMBL/GenBank/DDBJ databases">
        <authorList>
            <person name="de Groot N.N."/>
        </authorList>
    </citation>
    <scope>NUCLEOTIDE SEQUENCE [LARGE SCALE GENOMIC DNA]</scope>
    <source>
        <strain evidence="13">10nlg</strain>
    </source>
</reference>
<feature type="site" description="Electron transfer via tryptophanyl radical" evidence="9">
    <location>
        <position position="362"/>
    </location>
</feature>
<evidence type="ECO:0000256" key="5">
    <source>
        <dbReference type="ARBA" id="ARBA00022827"/>
    </source>
</evidence>
<dbReference type="InterPro" id="IPR005101">
    <property type="entry name" value="Cryptochr/Photolyase_FAD-bd"/>
</dbReference>
<dbReference type="PROSITE" id="PS51645">
    <property type="entry name" value="PHR_CRY_ALPHA_BETA"/>
    <property type="match status" value="1"/>
</dbReference>
<dbReference type="Gene3D" id="1.10.579.10">
    <property type="entry name" value="DNA Cyclobutane Dipyrimidine Photolyase, subunit A, domain 3"/>
    <property type="match status" value="1"/>
</dbReference>
<feature type="binding site" evidence="8">
    <location>
        <begin position="278"/>
        <end position="285"/>
    </location>
    <ligand>
        <name>FAD</name>
        <dbReference type="ChEBI" id="CHEBI:57692"/>
    </ligand>
</feature>
<dbReference type="InterPro" id="IPR036155">
    <property type="entry name" value="Crypto/Photolyase_N_sf"/>
</dbReference>
<dbReference type="InterPro" id="IPR002081">
    <property type="entry name" value="Cryptochrome/DNA_photolyase_1"/>
</dbReference>
<comment type="similarity">
    <text evidence="10">Belongs to the DNA photolyase family.</text>
</comment>
<dbReference type="GO" id="GO:0003677">
    <property type="term" value="F:DNA binding"/>
    <property type="evidence" value="ECO:0007669"/>
    <property type="project" value="TreeGrafter"/>
</dbReference>
<comment type="catalytic activity">
    <reaction evidence="7">
        <text>cyclobutadipyrimidine (in DNA) = 2 pyrimidine residues (in DNA).</text>
        <dbReference type="EC" id="4.1.99.3"/>
    </reaction>
</comment>
<proteinExistence type="inferred from homology"/>
<evidence type="ECO:0000313" key="12">
    <source>
        <dbReference type="EMBL" id="SES08634.1"/>
    </source>
</evidence>
<accession>A0A1H9UHH0</accession>
<feature type="binding site" evidence="8">
    <location>
        <begin position="375"/>
        <end position="377"/>
    </location>
    <ligand>
        <name>FAD</name>
        <dbReference type="ChEBI" id="CHEBI:57692"/>
    </ligand>
</feature>
<dbReference type="GO" id="GO:0009416">
    <property type="term" value="P:response to light stimulus"/>
    <property type="evidence" value="ECO:0007669"/>
    <property type="project" value="TreeGrafter"/>
</dbReference>
<dbReference type="SUPFAM" id="SSF52425">
    <property type="entry name" value="Cryptochrome/photolyase, N-terminal domain"/>
    <property type="match status" value="1"/>
</dbReference>
<feature type="domain" description="Photolyase/cryptochrome alpha/beta" evidence="11">
    <location>
        <begin position="3"/>
        <end position="134"/>
    </location>
</feature>
<comment type="cofactor">
    <cofactor evidence="8">
        <name>FAD</name>
        <dbReference type="ChEBI" id="CHEBI:57692"/>
    </cofactor>
    <text evidence="8">Binds 1 FAD per subunit.</text>
</comment>
<evidence type="ECO:0000256" key="8">
    <source>
        <dbReference type="PIRSR" id="PIRSR602081-1"/>
    </source>
</evidence>
<dbReference type="GO" id="GO:0071949">
    <property type="term" value="F:FAD binding"/>
    <property type="evidence" value="ECO:0007669"/>
    <property type="project" value="TreeGrafter"/>
</dbReference>
<feature type="binding site" evidence="8">
    <location>
        <begin position="240"/>
        <end position="244"/>
    </location>
    <ligand>
        <name>FAD</name>
        <dbReference type="ChEBI" id="CHEBI:57692"/>
    </ligand>
</feature>
<feature type="site" description="Electron transfer via tryptophanyl radical" evidence="9">
    <location>
        <position position="309"/>
    </location>
</feature>
<dbReference type="GO" id="GO:0003904">
    <property type="term" value="F:deoxyribodipyrimidine photo-lyase activity"/>
    <property type="evidence" value="ECO:0007669"/>
    <property type="project" value="UniProtKB-EC"/>
</dbReference>
<evidence type="ECO:0000259" key="11">
    <source>
        <dbReference type="PROSITE" id="PS51645"/>
    </source>
</evidence>
<dbReference type="Proteomes" id="UP000199318">
    <property type="component" value="Unassembled WGS sequence"/>
</dbReference>
<protein>
    <recommendedName>
        <fullName evidence="3">Deoxyribodipyrimidine photo-lyase</fullName>
        <ecNumber evidence="2">4.1.99.3</ecNumber>
    </recommendedName>
</protein>
<dbReference type="PRINTS" id="PR00147">
    <property type="entry name" value="DNAPHOTLYASE"/>
</dbReference>
<dbReference type="OrthoDB" id="9772484at2"/>
<evidence type="ECO:0000256" key="3">
    <source>
        <dbReference type="ARBA" id="ARBA00014046"/>
    </source>
</evidence>
<dbReference type="PANTHER" id="PTHR11455">
    <property type="entry name" value="CRYPTOCHROME"/>
    <property type="match status" value="1"/>
</dbReference>
<evidence type="ECO:0000256" key="2">
    <source>
        <dbReference type="ARBA" id="ARBA00013149"/>
    </source>
</evidence>
<dbReference type="GO" id="GO:0000719">
    <property type="term" value="P:photoreactive repair"/>
    <property type="evidence" value="ECO:0007669"/>
    <property type="project" value="UniProtKB-ARBA"/>
</dbReference>
<dbReference type="Pfam" id="PF03441">
    <property type="entry name" value="FAD_binding_7"/>
    <property type="match status" value="1"/>
</dbReference>
<dbReference type="InterPro" id="IPR018394">
    <property type="entry name" value="DNA_photolyase_1_CS_C"/>
</dbReference>
<keyword evidence="13" id="KW-1185">Reference proteome</keyword>
<name>A0A1H9UHH0_9BACI</name>
<dbReference type="EMBL" id="FOGV01000014">
    <property type="protein sequence ID" value="SES08634.1"/>
    <property type="molecule type" value="Genomic_DNA"/>
</dbReference>
<dbReference type="EC" id="4.1.99.3" evidence="2"/>